<name>A0A9Q3DHE9_9BASI</name>
<protein>
    <submittedName>
        <fullName evidence="2">Uncharacterized protein</fullName>
    </submittedName>
</protein>
<proteinExistence type="predicted"/>
<evidence type="ECO:0000313" key="3">
    <source>
        <dbReference type="Proteomes" id="UP000765509"/>
    </source>
</evidence>
<keyword evidence="3" id="KW-1185">Reference proteome</keyword>
<dbReference type="Proteomes" id="UP000765509">
    <property type="component" value="Unassembled WGS sequence"/>
</dbReference>
<organism evidence="2 3">
    <name type="scientific">Austropuccinia psidii MF-1</name>
    <dbReference type="NCBI Taxonomy" id="1389203"/>
    <lineage>
        <taxon>Eukaryota</taxon>
        <taxon>Fungi</taxon>
        <taxon>Dikarya</taxon>
        <taxon>Basidiomycota</taxon>
        <taxon>Pucciniomycotina</taxon>
        <taxon>Pucciniomycetes</taxon>
        <taxon>Pucciniales</taxon>
        <taxon>Sphaerophragmiaceae</taxon>
        <taxon>Austropuccinia</taxon>
    </lineage>
</organism>
<dbReference type="EMBL" id="AVOT02017260">
    <property type="protein sequence ID" value="MBW0503264.1"/>
    <property type="molecule type" value="Genomic_DNA"/>
</dbReference>
<accession>A0A9Q3DHE9</accession>
<reference evidence="2" key="1">
    <citation type="submission" date="2021-03" db="EMBL/GenBank/DDBJ databases">
        <title>Draft genome sequence of rust myrtle Austropuccinia psidii MF-1, a brazilian biotype.</title>
        <authorList>
            <person name="Quecine M.C."/>
            <person name="Pachon D.M.R."/>
            <person name="Bonatelli M.L."/>
            <person name="Correr F.H."/>
            <person name="Franceschini L.M."/>
            <person name="Leite T.F."/>
            <person name="Margarido G.R.A."/>
            <person name="Almeida C.A."/>
            <person name="Ferrarezi J.A."/>
            <person name="Labate C.A."/>
        </authorList>
    </citation>
    <scope>NUCLEOTIDE SEQUENCE</scope>
    <source>
        <strain evidence="2">MF-1</strain>
    </source>
</reference>
<feature type="region of interest" description="Disordered" evidence="1">
    <location>
        <begin position="1"/>
        <end position="88"/>
    </location>
</feature>
<gene>
    <name evidence="2" type="ORF">O181_042979</name>
</gene>
<evidence type="ECO:0000256" key="1">
    <source>
        <dbReference type="SAM" id="MobiDB-lite"/>
    </source>
</evidence>
<sequence>MRQMQDVFLNQGKKKGKMIQSTLFTPGASPSELTLQRHVGPEESPSSPTPGPRETSNTETEQRAQTHQSSAFFSTPTNSSPLQQQIPRQERHVVEIKAKDYNLNLNEVEVETFLRKVERIAQIEGAIEDNLVMQITVDN</sequence>
<evidence type="ECO:0000313" key="2">
    <source>
        <dbReference type="EMBL" id="MBW0503264.1"/>
    </source>
</evidence>
<feature type="compositionally biased region" description="Polar residues" evidence="1">
    <location>
        <begin position="57"/>
        <end position="87"/>
    </location>
</feature>
<dbReference type="AlphaFoldDB" id="A0A9Q3DHE9"/>
<comment type="caution">
    <text evidence="2">The sequence shown here is derived from an EMBL/GenBank/DDBJ whole genome shotgun (WGS) entry which is preliminary data.</text>
</comment>